<keyword evidence="1 4" id="KW-0808">Transferase</keyword>
<evidence type="ECO:0000256" key="2">
    <source>
        <dbReference type="ARBA" id="ARBA00023315"/>
    </source>
</evidence>
<sequence>MGHTSVIRLATQDDLAAIQTLHLESWQHTYRTLMPPTFLAEEAPRYLARKWQVLPTGTVLVAEDDTGLLGFTAIDDADPAYLDALHVRRSAQGGGLGASLIVAAFRAVAARGVRGAWLYILEGNDDAQRFYQRLGAVETWRGPDPDHGAGITAIRLDWPDLSIMLQQHGSKQAD</sequence>
<dbReference type="CDD" id="cd04301">
    <property type="entry name" value="NAT_SF"/>
    <property type="match status" value="1"/>
</dbReference>
<dbReference type="GO" id="GO:0035447">
    <property type="term" value="F:mycothiol synthase activity"/>
    <property type="evidence" value="ECO:0007669"/>
    <property type="project" value="UniProtKB-EC"/>
</dbReference>
<organism evidence="4 5">
    <name type="scientific">Pontivivens insulae</name>
    <dbReference type="NCBI Taxonomy" id="1639689"/>
    <lineage>
        <taxon>Bacteria</taxon>
        <taxon>Pseudomonadati</taxon>
        <taxon>Pseudomonadota</taxon>
        <taxon>Alphaproteobacteria</taxon>
        <taxon>Rhodobacterales</taxon>
        <taxon>Paracoccaceae</taxon>
        <taxon>Pontivivens</taxon>
    </lineage>
</organism>
<proteinExistence type="predicted"/>
<dbReference type="AlphaFoldDB" id="A0A2R8A8R6"/>
<dbReference type="Proteomes" id="UP000244932">
    <property type="component" value="Unassembled WGS sequence"/>
</dbReference>
<protein>
    <submittedName>
        <fullName evidence="4">Mycothiol acetyltransferase</fullName>
        <ecNumber evidence="4">2.3.1.189</ecNumber>
    </submittedName>
</protein>
<name>A0A2R8A8R6_9RHOB</name>
<dbReference type="SUPFAM" id="SSF55729">
    <property type="entry name" value="Acyl-CoA N-acyltransferases (Nat)"/>
    <property type="match status" value="1"/>
</dbReference>
<keyword evidence="2 4" id="KW-0012">Acyltransferase</keyword>
<dbReference type="InterPro" id="IPR050832">
    <property type="entry name" value="Bact_Acetyltransf"/>
</dbReference>
<dbReference type="Gene3D" id="3.40.630.30">
    <property type="match status" value="1"/>
</dbReference>
<gene>
    <name evidence="4" type="primary">mshD_1</name>
    <name evidence="4" type="ORF">POI8812_00924</name>
</gene>
<evidence type="ECO:0000256" key="1">
    <source>
        <dbReference type="ARBA" id="ARBA00022679"/>
    </source>
</evidence>
<dbReference type="InterPro" id="IPR000182">
    <property type="entry name" value="GNAT_dom"/>
</dbReference>
<dbReference type="PROSITE" id="PS51186">
    <property type="entry name" value="GNAT"/>
    <property type="match status" value="1"/>
</dbReference>
<dbReference type="PANTHER" id="PTHR43877">
    <property type="entry name" value="AMINOALKYLPHOSPHONATE N-ACETYLTRANSFERASE-RELATED-RELATED"/>
    <property type="match status" value="1"/>
</dbReference>
<dbReference type="InterPro" id="IPR016181">
    <property type="entry name" value="Acyl_CoA_acyltransferase"/>
</dbReference>
<feature type="domain" description="N-acetyltransferase" evidence="3">
    <location>
        <begin position="5"/>
        <end position="157"/>
    </location>
</feature>
<evidence type="ECO:0000313" key="4">
    <source>
        <dbReference type="EMBL" id="SPF28622.1"/>
    </source>
</evidence>
<keyword evidence="5" id="KW-1185">Reference proteome</keyword>
<dbReference type="Pfam" id="PF00583">
    <property type="entry name" value="Acetyltransf_1"/>
    <property type="match status" value="1"/>
</dbReference>
<evidence type="ECO:0000313" key="5">
    <source>
        <dbReference type="Proteomes" id="UP000244932"/>
    </source>
</evidence>
<dbReference type="EMBL" id="OMKW01000001">
    <property type="protein sequence ID" value="SPF28622.1"/>
    <property type="molecule type" value="Genomic_DNA"/>
</dbReference>
<dbReference type="EC" id="2.3.1.189" evidence="4"/>
<evidence type="ECO:0000259" key="3">
    <source>
        <dbReference type="PROSITE" id="PS51186"/>
    </source>
</evidence>
<reference evidence="4 5" key="1">
    <citation type="submission" date="2018-03" db="EMBL/GenBank/DDBJ databases">
        <authorList>
            <person name="Keele B.F."/>
        </authorList>
    </citation>
    <scope>NUCLEOTIDE SEQUENCE [LARGE SCALE GENOMIC DNA]</scope>
    <source>
        <strain evidence="4 5">CeCT 8812</strain>
    </source>
</reference>
<accession>A0A2R8A8R6</accession>